<dbReference type="Gene3D" id="1.10.10.10">
    <property type="entry name" value="Winged helix-like DNA-binding domain superfamily/Winged helix DNA-binding domain"/>
    <property type="match status" value="1"/>
</dbReference>
<dbReference type="AlphaFoldDB" id="A0A238L8H4"/>
<dbReference type="RefSeq" id="WP_093990216.1">
    <property type="nucleotide sequence ID" value="NZ_FXZK01000001.1"/>
</dbReference>
<dbReference type="SUPFAM" id="SSF46785">
    <property type="entry name" value="Winged helix' DNA-binding domain"/>
    <property type="match status" value="1"/>
</dbReference>
<dbReference type="Pfam" id="PF12840">
    <property type="entry name" value="HTH_20"/>
    <property type="match status" value="1"/>
</dbReference>
<evidence type="ECO:0000313" key="3">
    <source>
        <dbReference type="Proteomes" id="UP000201613"/>
    </source>
</evidence>
<name>A0A238L8H4_9RHOB</name>
<dbReference type="PANTHER" id="PTHR38600">
    <property type="entry name" value="TRANSCRIPTIONAL REGULATORY PROTEIN"/>
    <property type="match status" value="1"/>
</dbReference>
<organism evidence="2 3">
    <name type="scientific">Flavimaricola marinus</name>
    <dbReference type="NCBI Taxonomy" id="1819565"/>
    <lineage>
        <taxon>Bacteria</taxon>
        <taxon>Pseudomonadati</taxon>
        <taxon>Pseudomonadota</taxon>
        <taxon>Alphaproteobacteria</taxon>
        <taxon>Rhodobacterales</taxon>
        <taxon>Paracoccaceae</taxon>
        <taxon>Flavimaricola</taxon>
    </lineage>
</organism>
<dbReference type="PRINTS" id="PR00778">
    <property type="entry name" value="HTHARSR"/>
</dbReference>
<dbReference type="InterPro" id="IPR036390">
    <property type="entry name" value="WH_DNA-bd_sf"/>
</dbReference>
<evidence type="ECO:0000313" key="2">
    <source>
        <dbReference type="EMBL" id="SMY05989.1"/>
    </source>
</evidence>
<dbReference type="SMART" id="SM00418">
    <property type="entry name" value="HTH_ARSR"/>
    <property type="match status" value="1"/>
</dbReference>
<protein>
    <submittedName>
        <fullName evidence="2">Transcriptional repressor SdpR</fullName>
    </submittedName>
</protein>
<dbReference type="EMBL" id="FXZK01000001">
    <property type="protein sequence ID" value="SMY05989.1"/>
    <property type="molecule type" value="Genomic_DNA"/>
</dbReference>
<feature type="domain" description="HTH arsR-type" evidence="1">
    <location>
        <begin position="1"/>
        <end position="91"/>
    </location>
</feature>
<accession>A0A238L8H4</accession>
<sequence>MTNHLDSFFAAISDPTRRAVIERLTRGPLPVSDLHAPHDIALPTFLRHLKVLEAAGLVRSEKVGRVRTVHIEAQPLAEAEDWLRRQRQIWEGRLDRLDALARSINSAEKGQQHDN</sequence>
<dbReference type="PANTHER" id="PTHR38600:SF2">
    <property type="entry name" value="SLL0088 PROTEIN"/>
    <property type="match status" value="1"/>
</dbReference>
<dbReference type="Proteomes" id="UP000201613">
    <property type="component" value="Unassembled WGS sequence"/>
</dbReference>
<dbReference type="CDD" id="cd00090">
    <property type="entry name" value="HTH_ARSR"/>
    <property type="match status" value="1"/>
</dbReference>
<dbReference type="InterPro" id="IPR011991">
    <property type="entry name" value="ArsR-like_HTH"/>
</dbReference>
<keyword evidence="3" id="KW-1185">Reference proteome</keyword>
<dbReference type="PROSITE" id="PS50987">
    <property type="entry name" value="HTH_ARSR_2"/>
    <property type="match status" value="1"/>
</dbReference>
<dbReference type="InterPro" id="IPR036388">
    <property type="entry name" value="WH-like_DNA-bd_sf"/>
</dbReference>
<dbReference type="GO" id="GO:0003700">
    <property type="term" value="F:DNA-binding transcription factor activity"/>
    <property type="evidence" value="ECO:0007669"/>
    <property type="project" value="InterPro"/>
</dbReference>
<evidence type="ECO:0000259" key="1">
    <source>
        <dbReference type="PROSITE" id="PS50987"/>
    </source>
</evidence>
<dbReference type="NCBIfam" id="NF033788">
    <property type="entry name" value="HTH_metalloreg"/>
    <property type="match status" value="1"/>
</dbReference>
<proteinExistence type="predicted"/>
<reference evidence="3" key="1">
    <citation type="submission" date="2017-05" db="EMBL/GenBank/DDBJ databases">
        <authorList>
            <person name="Rodrigo-Torres L."/>
            <person name="Arahal R. D."/>
            <person name="Lucena T."/>
        </authorList>
    </citation>
    <scope>NUCLEOTIDE SEQUENCE [LARGE SCALE GENOMIC DNA]</scope>
    <source>
        <strain evidence="3">CECT 8899</strain>
    </source>
</reference>
<dbReference type="OrthoDB" id="9790747at2"/>
<gene>
    <name evidence="2" type="primary">sdpR_1</name>
    <name evidence="2" type="ORF">LOM8899_00110</name>
</gene>
<dbReference type="InterPro" id="IPR001845">
    <property type="entry name" value="HTH_ArsR_DNA-bd_dom"/>
</dbReference>